<proteinExistence type="predicted"/>
<dbReference type="GO" id="GO:0002949">
    <property type="term" value="P:tRNA threonylcarbamoyladenosine modification"/>
    <property type="evidence" value="ECO:0007669"/>
    <property type="project" value="InterPro"/>
</dbReference>
<dbReference type="InterPro" id="IPR043129">
    <property type="entry name" value="ATPase_NBD"/>
</dbReference>
<dbReference type="InterPro" id="IPR000905">
    <property type="entry name" value="Gcp-like_dom"/>
</dbReference>
<dbReference type="GO" id="GO:0005829">
    <property type="term" value="C:cytosol"/>
    <property type="evidence" value="ECO:0007669"/>
    <property type="project" value="TreeGrafter"/>
</dbReference>
<dbReference type="EMBL" id="JAUSRD010000005">
    <property type="protein sequence ID" value="MDP9893391.1"/>
    <property type="molecule type" value="Genomic_DNA"/>
</dbReference>
<dbReference type="Proteomes" id="UP001242045">
    <property type="component" value="Unassembled WGS sequence"/>
</dbReference>
<dbReference type="Gene3D" id="3.30.420.40">
    <property type="match status" value="2"/>
</dbReference>
<accession>A0AAW8CVZ7</accession>
<dbReference type="AlphaFoldDB" id="A0AAW8CVZ7"/>
<sequence>MPTASRLLAFDTSTEHLSVAVQNGEQLLAHSGAGGAQASTTLLPLIQQLLADAGLALADLDAIVFGRGPGSFTGLRTACSVAQGLAFGANVPLLPVDTLLAVAEEARHAFGARQVVAVLDARMDQLYAARYDFDAAGPLGGDDEPLLLAPEALEVPAGWSLAGNAFSAYGPRLAPATARHEVLPTATAMLRLAPALLAAGRIVPAAQAWPLYVRDKVAQTTEERAAIKAAAAAAVTPPTTA</sequence>
<dbReference type="InterPro" id="IPR022496">
    <property type="entry name" value="T6A_TsaB"/>
</dbReference>
<gene>
    <name evidence="2" type="ORF">J2W31_002506</name>
</gene>
<dbReference type="PANTHER" id="PTHR11735:SF11">
    <property type="entry name" value="TRNA THREONYLCARBAMOYLADENOSINE BIOSYNTHESIS PROTEIN TSAB"/>
    <property type="match status" value="1"/>
</dbReference>
<reference evidence="2" key="1">
    <citation type="submission" date="2023-07" db="EMBL/GenBank/DDBJ databases">
        <title>Sorghum-associated microbial communities from plants grown in Nebraska, USA.</title>
        <authorList>
            <person name="Schachtman D."/>
        </authorList>
    </citation>
    <scope>NUCLEOTIDE SEQUENCE</scope>
    <source>
        <strain evidence="2">DS3754</strain>
    </source>
</reference>
<protein>
    <submittedName>
        <fullName evidence="2">tRNA threonylcarbamoyladenosine biosynthesis protein TsaB</fullName>
    </submittedName>
</protein>
<evidence type="ECO:0000313" key="2">
    <source>
        <dbReference type="EMBL" id="MDP9893391.1"/>
    </source>
</evidence>
<evidence type="ECO:0000259" key="1">
    <source>
        <dbReference type="Pfam" id="PF00814"/>
    </source>
</evidence>
<organism evidence="2 3">
    <name type="scientific">Variovorax boronicumulans</name>
    <dbReference type="NCBI Taxonomy" id="436515"/>
    <lineage>
        <taxon>Bacteria</taxon>
        <taxon>Pseudomonadati</taxon>
        <taxon>Pseudomonadota</taxon>
        <taxon>Betaproteobacteria</taxon>
        <taxon>Burkholderiales</taxon>
        <taxon>Comamonadaceae</taxon>
        <taxon>Variovorax</taxon>
    </lineage>
</organism>
<dbReference type="RefSeq" id="WP_307684963.1">
    <property type="nucleotide sequence ID" value="NZ_JAUSRD010000005.1"/>
</dbReference>
<name>A0AAW8CVZ7_9BURK</name>
<evidence type="ECO:0000313" key="3">
    <source>
        <dbReference type="Proteomes" id="UP001242045"/>
    </source>
</evidence>
<dbReference type="PANTHER" id="PTHR11735">
    <property type="entry name" value="TRNA N6-ADENOSINE THREONYLCARBAMOYLTRANSFERASE"/>
    <property type="match status" value="1"/>
</dbReference>
<dbReference type="Pfam" id="PF00814">
    <property type="entry name" value="TsaD"/>
    <property type="match status" value="1"/>
</dbReference>
<dbReference type="NCBIfam" id="TIGR03725">
    <property type="entry name" value="T6A_YeaZ"/>
    <property type="match status" value="1"/>
</dbReference>
<dbReference type="SUPFAM" id="SSF53067">
    <property type="entry name" value="Actin-like ATPase domain"/>
    <property type="match status" value="2"/>
</dbReference>
<feature type="domain" description="Gcp-like" evidence="1">
    <location>
        <begin position="39"/>
        <end position="132"/>
    </location>
</feature>
<comment type="caution">
    <text evidence="2">The sequence shown here is derived from an EMBL/GenBank/DDBJ whole genome shotgun (WGS) entry which is preliminary data.</text>
</comment>